<keyword evidence="3 8" id="KW-0479">Metal-binding</keyword>
<keyword evidence="2 8" id="KW-0808">Transferase</keyword>
<keyword evidence="8" id="KW-0963">Cytoplasm</keyword>
<dbReference type="RefSeq" id="WP_110856513.1">
    <property type="nucleotide sequence ID" value="NZ_QJSQ01000022.1"/>
</dbReference>
<evidence type="ECO:0000313" key="10">
    <source>
        <dbReference type="EMBL" id="PYE18371.1"/>
    </source>
</evidence>
<dbReference type="HAMAP" id="MF_00101">
    <property type="entry name" value="AcpS"/>
    <property type="match status" value="1"/>
</dbReference>
<evidence type="ECO:0000256" key="5">
    <source>
        <dbReference type="ARBA" id="ARBA00022842"/>
    </source>
</evidence>
<sequence length="139" mass="14662">MTATHIAKPLGGILGHGLDVVDIREFSILFKEPALPFLDRYFTSKELAAAGTGVDRLARLAGRFATKEAVLKALGIGWGDGVSFTDVEVLTSNAGTPTVVLHRSLANLQIERHIESWLVSLSHAGNVAVASVIALGCVS</sequence>
<comment type="similarity">
    <text evidence="8">Belongs to the P-Pant transferase superfamily. AcpS family.</text>
</comment>
<dbReference type="Pfam" id="PF01648">
    <property type="entry name" value="ACPS"/>
    <property type="match status" value="1"/>
</dbReference>
<evidence type="ECO:0000256" key="8">
    <source>
        <dbReference type="HAMAP-Rule" id="MF_00101"/>
    </source>
</evidence>
<feature type="binding site" evidence="8">
    <location>
        <position position="19"/>
    </location>
    <ligand>
        <name>Mg(2+)</name>
        <dbReference type="ChEBI" id="CHEBI:18420"/>
    </ligand>
</feature>
<evidence type="ECO:0000256" key="1">
    <source>
        <dbReference type="ARBA" id="ARBA00022516"/>
    </source>
</evidence>
<dbReference type="Proteomes" id="UP000247772">
    <property type="component" value="Unassembled WGS sequence"/>
</dbReference>
<dbReference type="InterPro" id="IPR002582">
    <property type="entry name" value="ACPS"/>
</dbReference>
<comment type="catalytic activity">
    <reaction evidence="8">
        <text>apo-[ACP] + CoA = holo-[ACP] + adenosine 3',5'-bisphosphate + H(+)</text>
        <dbReference type="Rhea" id="RHEA:12068"/>
        <dbReference type="Rhea" id="RHEA-COMP:9685"/>
        <dbReference type="Rhea" id="RHEA-COMP:9690"/>
        <dbReference type="ChEBI" id="CHEBI:15378"/>
        <dbReference type="ChEBI" id="CHEBI:29999"/>
        <dbReference type="ChEBI" id="CHEBI:57287"/>
        <dbReference type="ChEBI" id="CHEBI:58343"/>
        <dbReference type="ChEBI" id="CHEBI:64479"/>
        <dbReference type="EC" id="2.7.8.7"/>
    </reaction>
</comment>
<keyword evidence="6 8" id="KW-0443">Lipid metabolism</keyword>
<accession>A0A2V4TG70</accession>
<gene>
    <name evidence="8" type="primary">acpS</name>
    <name evidence="10" type="ORF">C7410_12273</name>
</gene>
<proteinExistence type="inferred from homology"/>
<dbReference type="OrthoDB" id="517356at2"/>
<dbReference type="NCBIfam" id="TIGR00516">
    <property type="entry name" value="acpS"/>
    <property type="match status" value="1"/>
</dbReference>
<organism evidence="10 11">
    <name type="scientific">Paraburkholderia silvatlantica</name>
    <dbReference type="NCBI Taxonomy" id="321895"/>
    <lineage>
        <taxon>Bacteria</taxon>
        <taxon>Pseudomonadati</taxon>
        <taxon>Pseudomonadota</taxon>
        <taxon>Betaproteobacteria</taxon>
        <taxon>Burkholderiales</taxon>
        <taxon>Burkholderiaceae</taxon>
        <taxon>Paraburkholderia</taxon>
    </lineage>
</organism>
<dbReference type="GO" id="GO:0000287">
    <property type="term" value="F:magnesium ion binding"/>
    <property type="evidence" value="ECO:0007669"/>
    <property type="project" value="UniProtKB-UniRule"/>
</dbReference>
<dbReference type="GO" id="GO:0005737">
    <property type="term" value="C:cytoplasm"/>
    <property type="evidence" value="ECO:0007669"/>
    <property type="project" value="UniProtKB-SubCell"/>
</dbReference>
<keyword evidence="1 8" id="KW-0444">Lipid biosynthesis</keyword>
<dbReference type="InterPro" id="IPR004568">
    <property type="entry name" value="Ppantetheine-prot_Trfase_dom"/>
</dbReference>
<dbReference type="GO" id="GO:0006633">
    <property type="term" value="P:fatty acid biosynthetic process"/>
    <property type="evidence" value="ECO:0007669"/>
    <property type="project" value="UniProtKB-UniRule"/>
</dbReference>
<evidence type="ECO:0000256" key="6">
    <source>
        <dbReference type="ARBA" id="ARBA00023098"/>
    </source>
</evidence>
<comment type="cofactor">
    <cofactor evidence="8">
        <name>Mg(2+)</name>
        <dbReference type="ChEBI" id="CHEBI:18420"/>
    </cofactor>
</comment>
<feature type="binding site" evidence="8">
    <location>
        <position position="68"/>
    </location>
    <ligand>
        <name>Mg(2+)</name>
        <dbReference type="ChEBI" id="CHEBI:18420"/>
    </ligand>
</feature>
<comment type="subcellular location">
    <subcellularLocation>
        <location evidence="8">Cytoplasm</location>
    </subcellularLocation>
</comment>
<evidence type="ECO:0000313" key="11">
    <source>
        <dbReference type="Proteomes" id="UP000247772"/>
    </source>
</evidence>
<dbReference type="InterPro" id="IPR037143">
    <property type="entry name" value="4-PPantetheinyl_Trfase_dom_sf"/>
</dbReference>
<keyword evidence="5 8" id="KW-0460">Magnesium</keyword>
<name>A0A2V4TG70_9BURK</name>
<feature type="domain" description="4'-phosphopantetheinyl transferase" evidence="9">
    <location>
        <begin position="17"/>
        <end position="114"/>
    </location>
</feature>
<dbReference type="NCBIfam" id="TIGR00556">
    <property type="entry name" value="pantethn_trn"/>
    <property type="match status" value="1"/>
</dbReference>
<evidence type="ECO:0000256" key="2">
    <source>
        <dbReference type="ARBA" id="ARBA00022679"/>
    </source>
</evidence>
<evidence type="ECO:0000256" key="4">
    <source>
        <dbReference type="ARBA" id="ARBA00022832"/>
    </source>
</evidence>
<evidence type="ECO:0000259" key="9">
    <source>
        <dbReference type="Pfam" id="PF01648"/>
    </source>
</evidence>
<dbReference type="AlphaFoldDB" id="A0A2V4TG70"/>
<reference evidence="10 11" key="1">
    <citation type="submission" date="2018-06" db="EMBL/GenBank/DDBJ databases">
        <title>Genomic Encyclopedia of Type Strains, Phase IV (KMG-V): Genome sequencing to study the core and pangenomes of soil and plant-associated prokaryotes.</title>
        <authorList>
            <person name="Whitman W."/>
        </authorList>
    </citation>
    <scope>NUCLEOTIDE SEQUENCE [LARGE SCALE GENOMIC DNA]</scope>
    <source>
        <strain evidence="10 11">SRCL-318</strain>
    </source>
</reference>
<evidence type="ECO:0000256" key="3">
    <source>
        <dbReference type="ARBA" id="ARBA00022723"/>
    </source>
</evidence>
<dbReference type="SUPFAM" id="SSF56214">
    <property type="entry name" value="4'-phosphopantetheinyl transferase"/>
    <property type="match status" value="1"/>
</dbReference>
<comment type="function">
    <text evidence="8">Transfers the 4'-phosphopantetheine moiety from coenzyme A to a Ser of acyl-carrier-protein.</text>
</comment>
<protein>
    <recommendedName>
        <fullName evidence="8">Holo-[acyl-carrier-protein] synthase</fullName>
        <shortName evidence="8">Holo-ACP synthase</shortName>
        <ecNumber evidence="8">2.7.8.7</ecNumber>
    </recommendedName>
    <alternativeName>
        <fullName evidence="8">4'-phosphopantetheinyl transferase AcpS</fullName>
    </alternativeName>
</protein>
<evidence type="ECO:0000256" key="7">
    <source>
        <dbReference type="ARBA" id="ARBA00023160"/>
    </source>
</evidence>
<comment type="caution">
    <text evidence="10">The sequence shown here is derived from an EMBL/GenBank/DDBJ whole genome shotgun (WGS) entry which is preliminary data.</text>
</comment>
<dbReference type="EMBL" id="QJSQ01000022">
    <property type="protein sequence ID" value="PYE18371.1"/>
    <property type="molecule type" value="Genomic_DNA"/>
</dbReference>
<keyword evidence="4 8" id="KW-0276">Fatty acid metabolism</keyword>
<dbReference type="InterPro" id="IPR008278">
    <property type="entry name" value="4-PPantetheinyl_Trfase_dom"/>
</dbReference>
<dbReference type="Gene3D" id="3.90.470.20">
    <property type="entry name" value="4'-phosphopantetheinyl transferase domain"/>
    <property type="match status" value="1"/>
</dbReference>
<dbReference type="GO" id="GO:0008897">
    <property type="term" value="F:holo-[acyl-carrier-protein] synthase activity"/>
    <property type="evidence" value="ECO:0007669"/>
    <property type="project" value="UniProtKB-UniRule"/>
</dbReference>
<dbReference type="EC" id="2.7.8.7" evidence="8"/>
<keyword evidence="7 8" id="KW-0275">Fatty acid biosynthesis</keyword>